<feature type="domain" description="Solute-binding protein family 3/N-terminal" evidence="2">
    <location>
        <begin position="41"/>
        <end position="273"/>
    </location>
</feature>
<dbReference type="GO" id="GO:0015276">
    <property type="term" value="F:ligand-gated monoatomic ion channel activity"/>
    <property type="evidence" value="ECO:0007669"/>
    <property type="project" value="InterPro"/>
</dbReference>
<dbReference type="GeneID" id="41597817"/>
<dbReference type="PANTHER" id="PTHR35936:SF19">
    <property type="entry name" value="AMINO-ACID-BINDING PROTEIN YXEM-RELATED"/>
    <property type="match status" value="1"/>
</dbReference>
<reference evidence="4 5" key="1">
    <citation type="journal article" date="2014" name="PLoS ONE">
        <title>Genome Sequence of Candidatus Nitrososphaera evergladensis from Group I.1b Enriched from Everglades Soil Reveals Novel Genomic Features of the Ammonia-Oxidizing Archaea.</title>
        <authorList>
            <person name="Zhalnina K.V."/>
            <person name="Dias R."/>
            <person name="Leonard M.T."/>
            <person name="Dorr de Quadros P."/>
            <person name="Camargo F.A."/>
            <person name="Drew J.C."/>
            <person name="Farmerie W.G."/>
            <person name="Daroub S.H."/>
            <person name="Triplett E.W."/>
        </authorList>
    </citation>
    <scope>NUCLEOTIDE SEQUENCE [LARGE SCALE GENOMIC DNA]</scope>
    <source>
        <strain evidence="4 5">SR1</strain>
    </source>
</reference>
<protein>
    <submittedName>
        <fullName evidence="4">Amino acid ABC transporter substrate-binding protein, PAAT family</fullName>
    </submittedName>
</protein>
<dbReference type="CDD" id="cd13530">
    <property type="entry name" value="PBP2_peptides_like"/>
    <property type="match status" value="1"/>
</dbReference>
<dbReference type="SMART" id="SM00062">
    <property type="entry name" value="PBPb"/>
    <property type="match status" value="1"/>
</dbReference>
<dbReference type="PANTHER" id="PTHR35936">
    <property type="entry name" value="MEMBRANE-BOUND LYTIC MUREIN TRANSGLYCOSYLASE F"/>
    <property type="match status" value="1"/>
</dbReference>
<evidence type="ECO:0000256" key="1">
    <source>
        <dbReference type="ARBA" id="ARBA00022729"/>
    </source>
</evidence>
<dbReference type="InterPro" id="IPR001638">
    <property type="entry name" value="Solute-binding_3/MltF_N"/>
</dbReference>
<gene>
    <name evidence="4" type="ORF">NTE_02082</name>
</gene>
<dbReference type="Pfam" id="PF00497">
    <property type="entry name" value="SBP_bac_3"/>
    <property type="match status" value="1"/>
</dbReference>
<organism evidence="4 5">
    <name type="scientific">Candidatus Nitrososphaera evergladensis SR1</name>
    <dbReference type="NCBI Taxonomy" id="1459636"/>
    <lineage>
        <taxon>Archaea</taxon>
        <taxon>Nitrososphaerota</taxon>
        <taxon>Nitrososphaeria</taxon>
        <taxon>Nitrososphaerales</taxon>
        <taxon>Nitrososphaeraceae</taxon>
        <taxon>Nitrososphaera</taxon>
    </lineage>
</organism>
<sequence length="275" mass="29402">MKSDTKLWIFMGLGLLSAALLAILPGGISTQERLPDLGGQTIRVAVENAYVPFNFVDNKTGQAAGWDYDTVGEICKRLNCKPEFVQAGWDSMITAVARGEYDVAADGITIKPDRAQLVDFSQGYLTLQQVLLVRAGEDRFHNAKELASGAGLKVGVQAETTNYDVAAGLVKGGSNSGDNGGRLVTYRTFPETVQALVAGDVDAVVIDDVAGQGYVGKDAEKVMVAGKPLTPKEELGFIFPRGSELTKAFDTGLDSMRDDGTLQAINDKWFRGTSD</sequence>
<dbReference type="HOGENOM" id="CLU_019602_18_2_2"/>
<evidence type="ECO:0000259" key="3">
    <source>
        <dbReference type="SMART" id="SM00079"/>
    </source>
</evidence>
<keyword evidence="1" id="KW-0732">Signal</keyword>
<dbReference type="AlphaFoldDB" id="A0A075MSK5"/>
<keyword evidence="5" id="KW-1185">Reference proteome</keyword>
<evidence type="ECO:0000313" key="5">
    <source>
        <dbReference type="Proteomes" id="UP000028194"/>
    </source>
</evidence>
<dbReference type="SMART" id="SM00079">
    <property type="entry name" value="PBPe"/>
    <property type="match status" value="1"/>
</dbReference>
<dbReference type="eggNOG" id="arCOG01799">
    <property type="taxonomic scope" value="Archaea"/>
</dbReference>
<dbReference type="KEGG" id="nev:NTE_02082"/>
<dbReference type="Proteomes" id="UP000028194">
    <property type="component" value="Chromosome"/>
</dbReference>
<dbReference type="RefSeq" id="WP_148700769.1">
    <property type="nucleotide sequence ID" value="NZ_CP007174.1"/>
</dbReference>
<dbReference type="Gene3D" id="3.40.190.10">
    <property type="entry name" value="Periplasmic binding protein-like II"/>
    <property type="match status" value="2"/>
</dbReference>
<dbReference type="SUPFAM" id="SSF53850">
    <property type="entry name" value="Periplasmic binding protein-like II"/>
    <property type="match status" value="1"/>
</dbReference>
<evidence type="ECO:0000259" key="2">
    <source>
        <dbReference type="SMART" id="SM00062"/>
    </source>
</evidence>
<dbReference type="STRING" id="1459636.NTE_02082"/>
<accession>A0A075MSK5</accession>
<name>A0A075MSK5_9ARCH</name>
<evidence type="ECO:0000313" key="4">
    <source>
        <dbReference type="EMBL" id="AIF84138.1"/>
    </source>
</evidence>
<feature type="domain" description="Ionotropic glutamate receptor C-terminal" evidence="3">
    <location>
        <begin position="41"/>
        <end position="272"/>
    </location>
</feature>
<dbReference type="OrthoDB" id="30671at2157"/>
<dbReference type="EMBL" id="CP007174">
    <property type="protein sequence ID" value="AIF84138.1"/>
    <property type="molecule type" value="Genomic_DNA"/>
</dbReference>
<dbReference type="InterPro" id="IPR001320">
    <property type="entry name" value="Iontro_rcpt_C"/>
</dbReference>
<proteinExistence type="predicted"/>
<dbReference type="GO" id="GO:0016020">
    <property type="term" value="C:membrane"/>
    <property type="evidence" value="ECO:0007669"/>
    <property type="project" value="InterPro"/>
</dbReference>